<organism evidence="2 3">
    <name type="scientific">Azospirillum argentinense</name>
    <dbReference type="NCBI Taxonomy" id="2970906"/>
    <lineage>
        <taxon>Bacteria</taxon>
        <taxon>Pseudomonadati</taxon>
        <taxon>Pseudomonadota</taxon>
        <taxon>Alphaproteobacteria</taxon>
        <taxon>Rhodospirillales</taxon>
        <taxon>Azospirillaceae</taxon>
        <taxon>Azospirillum</taxon>
    </lineage>
</organism>
<keyword evidence="1" id="KW-1133">Transmembrane helix</keyword>
<dbReference type="Gene3D" id="1.10.357.10">
    <property type="entry name" value="Tetracycline Repressor, domain 2"/>
    <property type="match status" value="1"/>
</dbReference>
<feature type="transmembrane region" description="Helical" evidence="1">
    <location>
        <begin position="21"/>
        <end position="44"/>
    </location>
</feature>
<dbReference type="Proteomes" id="UP000298595">
    <property type="component" value="Plasmid p5"/>
</dbReference>
<proteinExistence type="predicted"/>
<sequence length="217" mass="23575">MKPPERPATRGRPRTITRERIVDAGIAIGLPNITFVGVAAALGVSHMALYKHVPSLDALKRLVAQEIFSRWQFPRAFGNERSGLKDYLIAFSTSMREFVKAHPGVTPYVIRRMAATQPMIAKIDGHQSHIAEAYGLSNEHAQWLLATVAFHCLAVADTVYSVAGREPVVEADRAAEEAEMEVELVQGMHALIVGALAMLEQGLLPSGSAGDSPAWQP</sequence>
<evidence type="ECO:0000313" key="2">
    <source>
        <dbReference type="EMBL" id="QCO00094.1"/>
    </source>
</evidence>
<evidence type="ECO:0000256" key="1">
    <source>
        <dbReference type="SAM" id="Phobius"/>
    </source>
</evidence>
<accession>A0A4D8PNJ8</accession>
<geneLocation type="plasmid" evidence="2 3">
    <name>p5</name>
</geneLocation>
<name>A0A4D8PNJ8_9PROT</name>
<gene>
    <name evidence="2" type="ORF">D3093_33090</name>
</gene>
<dbReference type="SUPFAM" id="SSF46689">
    <property type="entry name" value="Homeodomain-like"/>
    <property type="match status" value="1"/>
</dbReference>
<evidence type="ECO:0000313" key="3">
    <source>
        <dbReference type="Proteomes" id="UP000298595"/>
    </source>
</evidence>
<dbReference type="SUPFAM" id="SSF48498">
    <property type="entry name" value="Tetracyclin repressor-like, C-terminal domain"/>
    <property type="match status" value="1"/>
</dbReference>
<dbReference type="EMBL" id="CP032326">
    <property type="protein sequence ID" value="QCO00094.1"/>
    <property type="molecule type" value="Genomic_DNA"/>
</dbReference>
<dbReference type="KEGG" id="aare:D3093_33090"/>
<keyword evidence="2" id="KW-0614">Plasmid</keyword>
<keyword evidence="1" id="KW-0812">Transmembrane</keyword>
<dbReference type="InterPro" id="IPR009057">
    <property type="entry name" value="Homeodomain-like_sf"/>
</dbReference>
<dbReference type="AlphaFoldDB" id="A0A4D8PNJ8"/>
<dbReference type="InterPro" id="IPR036271">
    <property type="entry name" value="Tet_transcr_reg_TetR-rel_C_sf"/>
</dbReference>
<dbReference type="RefSeq" id="WP_137118807.1">
    <property type="nucleotide sequence ID" value="NZ_CP032326.1"/>
</dbReference>
<reference evidence="2 3" key="1">
    <citation type="submission" date="2018-09" db="EMBL/GenBank/DDBJ databases">
        <title>Whole genome based analysis of evolution and adaptive divergence in Indian and Brazilian strains of Azospirillum brasilense.</title>
        <authorList>
            <person name="Singh C."/>
            <person name="Tripathi A.K."/>
        </authorList>
    </citation>
    <scope>NUCLEOTIDE SEQUENCE [LARGE SCALE GENOMIC DNA]</scope>
    <source>
        <strain evidence="2 3">MTCC4035</strain>
        <plasmid evidence="2 3">p5</plasmid>
    </source>
</reference>
<keyword evidence="1" id="KW-0472">Membrane</keyword>
<protein>
    <submittedName>
        <fullName evidence="2">TetR/AcrR family transcriptional regulator</fullName>
    </submittedName>
</protein>